<keyword evidence="13" id="KW-1185">Reference proteome</keyword>
<dbReference type="AlphaFoldDB" id="A0AAD9ZBN8"/>
<proteinExistence type="inferred from homology"/>
<comment type="catalytic activity">
    <reaction evidence="1">
        <text>Hydrolysis of DNA containing ring-opened 7-methylguanine residues, releasing 2,6-diamino-4-hydroxy-5-(N-methyl)formamidopyrimidine.</text>
        <dbReference type="EC" id="3.2.2.23"/>
    </reaction>
</comment>
<gene>
    <name evidence="12" type="ORF">Dsin_032877</name>
</gene>
<feature type="compositionally biased region" description="Basic and acidic residues" evidence="10">
    <location>
        <begin position="329"/>
        <end position="347"/>
    </location>
</feature>
<evidence type="ECO:0000259" key="11">
    <source>
        <dbReference type="SMART" id="SM01232"/>
    </source>
</evidence>
<dbReference type="GO" id="GO:0008270">
    <property type="term" value="F:zinc ion binding"/>
    <property type="evidence" value="ECO:0007669"/>
    <property type="project" value="InterPro"/>
</dbReference>
<keyword evidence="4" id="KW-0378">Hydrolase</keyword>
<evidence type="ECO:0000256" key="3">
    <source>
        <dbReference type="ARBA" id="ARBA00022763"/>
    </source>
</evidence>
<dbReference type="SUPFAM" id="SSF81624">
    <property type="entry name" value="N-terminal domain of MutM-like DNA repair proteins"/>
    <property type="match status" value="1"/>
</dbReference>
<dbReference type="Pfam" id="PF01149">
    <property type="entry name" value="Fapy_DNA_glyco"/>
    <property type="match status" value="1"/>
</dbReference>
<evidence type="ECO:0000256" key="10">
    <source>
        <dbReference type="SAM" id="MobiDB-lite"/>
    </source>
</evidence>
<dbReference type="GO" id="GO:0008534">
    <property type="term" value="F:oxidized purine nucleobase lesion DNA N-glycosylase activity"/>
    <property type="evidence" value="ECO:0007669"/>
    <property type="project" value="UniProtKB-EC"/>
</dbReference>
<comment type="similarity">
    <text evidence="2">Belongs to the FPG family.</text>
</comment>
<evidence type="ECO:0000256" key="6">
    <source>
        <dbReference type="ARBA" id="ARBA00023204"/>
    </source>
</evidence>
<dbReference type="InterPro" id="IPR015886">
    <property type="entry name" value="H2TH_FPG"/>
</dbReference>
<sequence length="377" mass="41922">MHLGMSGWFKFQSEHTYYYRKKENEAADEWPPKYAKFVVKAEGGGKTEEAAFVDARRLARIRLIDCDGKDIRKNTPLKENGPDPVIDKDLVSLEWLTEKCNKKKVPIKAMLLDQAVISGIGNWVGDEIMYNAKMHPEQYANTLQDAQIKQLHKSIHYVCGLAVELLADSESFPEDWLFKHRWGKGKKSGTNKLPNGNKIEFLTVGGRTSAVVPAVQKKTGPVAKDISEDDTEESEEGKPEPKPKKATGKKRKADDDGDEVEAETKVPAKKTAVKKGKTANVKAEEPVETNGTEAKKGTKRGKKNEEIVGEDVAAEDEKPKKLASRSKKPKDVKNEDIEPKKEVDTAGRGKKAAVSKSVSGEVKEETDGRRRSGRLRK</sequence>
<dbReference type="Gene3D" id="3.20.190.10">
    <property type="entry name" value="MutM-like, N-terminal"/>
    <property type="match status" value="1"/>
</dbReference>
<dbReference type="InterPro" id="IPR035937">
    <property type="entry name" value="FPG_N"/>
</dbReference>
<dbReference type="GO" id="GO:0003906">
    <property type="term" value="F:DNA-(apurinic or apyrimidinic site) endonuclease activity"/>
    <property type="evidence" value="ECO:0007669"/>
    <property type="project" value="InterPro"/>
</dbReference>
<comment type="caution">
    <text evidence="12">The sequence shown here is derived from an EMBL/GenBank/DDBJ whole genome shotgun (WGS) entry which is preliminary data.</text>
</comment>
<evidence type="ECO:0000256" key="8">
    <source>
        <dbReference type="ARBA" id="ARBA00023268"/>
    </source>
</evidence>
<dbReference type="Pfam" id="PF06831">
    <property type="entry name" value="H2TH"/>
    <property type="match status" value="1"/>
</dbReference>
<evidence type="ECO:0000256" key="7">
    <source>
        <dbReference type="ARBA" id="ARBA00023239"/>
    </source>
</evidence>
<feature type="compositionally biased region" description="Basic and acidic residues" evidence="10">
    <location>
        <begin position="361"/>
        <end position="370"/>
    </location>
</feature>
<evidence type="ECO:0000256" key="4">
    <source>
        <dbReference type="ARBA" id="ARBA00022801"/>
    </source>
</evidence>
<dbReference type="Proteomes" id="UP001281410">
    <property type="component" value="Unassembled WGS sequence"/>
</dbReference>
<dbReference type="GO" id="GO:0006284">
    <property type="term" value="P:base-excision repair"/>
    <property type="evidence" value="ECO:0007669"/>
    <property type="project" value="InterPro"/>
</dbReference>
<feature type="region of interest" description="Disordered" evidence="10">
    <location>
        <begin position="212"/>
        <end position="377"/>
    </location>
</feature>
<dbReference type="EMBL" id="JANJYJ010000634">
    <property type="protein sequence ID" value="KAK3173837.1"/>
    <property type="molecule type" value="Genomic_DNA"/>
</dbReference>
<keyword evidence="7" id="KW-0456">Lyase</keyword>
<organism evidence="12 13">
    <name type="scientific">Dipteronia sinensis</name>
    <dbReference type="NCBI Taxonomy" id="43782"/>
    <lineage>
        <taxon>Eukaryota</taxon>
        <taxon>Viridiplantae</taxon>
        <taxon>Streptophyta</taxon>
        <taxon>Embryophyta</taxon>
        <taxon>Tracheophyta</taxon>
        <taxon>Spermatophyta</taxon>
        <taxon>Magnoliopsida</taxon>
        <taxon>eudicotyledons</taxon>
        <taxon>Gunneridae</taxon>
        <taxon>Pentapetalae</taxon>
        <taxon>rosids</taxon>
        <taxon>malvids</taxon>
        <taxon>Sapindales</taxon>
        <taxon>Sapindaceae</taxon>
        <taxon>Hippocastanoideae</taxon>
        <taxon>Acereae</taxon>
        <taxon>Dipteronia</taxon>
    </lineage>
</organism>
<keyword evidence="6" id="KW-0234">DNA repair</keyword>
<dbReference type="GO" id="GO:0003684">
    <property type="term" value="F:damaged DNA binding"/>
    <property type="evidence" value="ECO:0007669"/>
    <property type="project" value="InterPro"/>
</dbReference>
<name>A0AAD9ZBN8_9ROSI</name>
<keyword evidence="3" id="KW-0227">DNA damage</keyword>
<keyword evidence="8" id="KW-0511">Multifunctional enzyme</keyword>
<dbReference type="InterPro" id="IPR010979">
    <property type="entry name" value="Ribosomal_uS13-like_H2TH"/>
</dbReference>
<reference evidence="12" key="1">
    <citation type="journal article" date="2023" name="Plant J.">
        <title>Genome sequences and population genomics provide insights into the demographic history, inbreeding, and mutation load of two 'living fossil' tree species of Dipteronia.</title>
        <authorList>
            <person name="Feng Y."/>
            <person name="Comes H.P."/>
            <person name="Chen J."/>
            <person name="Zhu S."/>
            <person name="Lu R."/>
            <person name="Zhang X."/>
            <person name="Li P."/>
            <person name="Qiu J."/>
            <person name="Olsen K.M."/>
            <person name="Qiu Y."/>
        </authorList>
    </citation>
    <scope>NUCLEOTIDE SEQUENCE</scope>
    <source>
        <strain evidence="12">NBL</strain>
    </source>
</reference>
<keyword evidence="5" id="KW-0238">DNA-binding</keyword>
<dbReference type="InterPro" id="IPR012319">
    <property type="entry name" value="FPG_cat"/>
</dbReference>
<evidence type="ECO:0000313" key="12">
    <source>
        <dbReference type="EMBL" id="KAK3173837.1"/>
    </source>
</evidence>
<dbReference type="PANTHER" id="PTHR22993">
    <property type="entry name" value="FORMAMIDOPYRIMIDINE-DNA GLYCOSYLASE"/>
    <property type="match status" value="1"/>
</dbReference>
<dbReference type="PANTHER" id="PTHR22993:SF9">
    <property type="entry name" value="FORMAMIDOPYRIMIDINE-DNA GLYCOSYLASE"/>
    <property type="match status" value="1"/>
</dbReference>
<evidence type="ECO:0000256" key="9">
    <source>
        <dbReference type="ARBA" id="ARBA00023295"/>
    </source>
</evidence>
<dbReference type="SMART" id="SM01232">
    <property type="entry name" value="H2TH"/>
    <property type="match status" value="1"/>
</dbReference>
<feature type="compositionally biased region" description="Basic residues" evidence="10">
    <location>
        <begin position="267"/>
        <end position="277"/>
    </location>
</feature>
<dbReference type="GO" id="GO:0016829">
    <property type="term" value="F:lyase activity"/>
    <property type="evidence" value="ECO:0007669"/>
    <property type="project" value="UniProtKB-KW"/>
</dbReference>
<protein>
    <recommendedName>
        <fullName evidence="11">Formamidopyrimidine-DNA glycosylase H2TH DNA-binding domain-containing protein</fullName>
    </recommendedName>
</protein>
<dbReference type="Gene3D" id="1.10.8.50">
    <property type="match status" value="1"/>
</dbReference>
<evidence type="ECO:0000256" key="1">
    <source>
        <dbReference type="ARBA" id="ARBA00001668"/>
    </source>
</evidence>
<dbReference type="FunFam" id="1.10.8.50:FF:000009">
    <property type="entry name" value="Formamidopyrimidine-DNA glycosylase"/>
    <property type="match status" value="1"/>
</dbReference>
<accession>A0AAD9ZBN8</accession>
<dbReference type="GO" id="GO:0005634">
    <property type="term" value="C:nucleus"/>
    <property type="evidence" value="ECO:0007669"/>
    <property type="project" value="TreeGrafter"/>
</dbReference>
<feature type="domain" description="Formamidopyrimidine-DNA glycosylase H2TH DNA-binding" evidence="11">
    <location>
        <begin position="80"/>
        <end position="174"/>
    </location>
</feature>
<keyword evidence="9" id="KW-0326">Glycosidase</keyword>
<dbReference type="SUPFAM" id="SSF46946">
    <property type="entry name" value="S13-like H2TH domain"/>
    <property type="match status" value="1"/>
</dbReference>
<evidence type="ECO:0000256" key="2">
    <source>
        <dbReference type="ARBA" id="ARBA00009409"/>
    </source>
</evidence>
<evidence type="ECO:0000313" key="13">
    <source>
        <dbReference type="Proteomes" id="UP001281410"/>
    </source>
</evidence>
<evidence type="ECO:0000256" key="5">
    <source>
        <dbReference type="ARBA" id="ARBA00023125"/>
    </source>
</evidence>